<keyword evidence="2" id="KW-0808">Transferase</keyword>
<dbReference type="CDD" id="cd06558">
    <property type="entry name" value="crotonase-like"/>
    <property type="match status" value="1"/>
</dbReference>
<keyword evidence="5 7" id="KW-0472">Membrane</keyword>
<evidence type="ECO:0000256" key="7">
    <source>
        <dbReference type="SAM" id="Phobius"/>
    </source>
</evidence>
<dbReference type="GO" id="GO:0030258">
    <property type="term" value="P:lipid modification"/>
    <property type="evidence" value="ECO:0007669"/>
    <property type="project" value="TreeGrafter"/>
</dbReference>
<dbReference type="Proteomes" id="UP000681722">
    <property type="component" value="Unassembled WGS sequence"/>
</dbReference>
<evidence type="ECO:0000256" key="2">
    <source>
        <dbReference type="ARBA" id="ARBA00022679"/>
    </source>
</evidence>
<evidence type="ECO:0000256" key="1">
    <source>
        <dbReference type="ARBA" id="ARBA00004141"/>
    </source>
</evidence>
<feature type="transmembrane region" description="Helical" evidence="7">
    <location>
        <begin position="445"/>
        <end position="469"/>
    </location>
</feature>
<gene>
    <name evidence="8" type="ORF">GPM918_LOCUS9159</name>
    <name evidence="9" type="ORF">SRO942_LOCUS9160</name>
</gene>
<dbReference type="Pfam" id="PF00378">
    <property type="entry name" value="ECH_1"/>
    <property type="match status" value="1"/>
</dbReference>
<dbReference type="SUPFAM" id="SSF52096">
    <property type="entry name" value="ClpP/crotonase"/>
    <property type="match status" value="1"/>
</dbReference>
<dbReference type="EMBL" id="CAJNOQ010001673">
    <property type="protein sequence ID" value="CAF0911256.1"/>
    <property type="molecule type" value="Genomic_DNA"/>
</dbReference>
<dbReference type="Proteomes" id="UP000663829">
    <property type="component" value="Unassembled WGS sequence"/>
</dbReference>
<comment type="subcellular location">
    <subcellularLocation>
        <location evidence="1">Membrane</location>
        <topology evidence="1">Multi-pass membrane protein</topology>
    </subcellularLocation>
</comment>
<dbReference type="InterPro" id="IPR049941">
    <property type="entry name" value="LPLAT_7/PORCN-like"/>
</dbReference>
<keyword evidence="3 7" id="KW-0812">Transmembrane</keyword>
<keyword evidence="10" id="KW-1185">Reference proteome</keyword>
<evidence type="ECO:0000256" key="5">
    <source>
        <dbReference type="ARBA" id="ARBA00023136"/>
    </source>
</evidence>
<accession>A0A814ADP9</accession>
<evidence type="ECO:0000313" key="10">
    <source>
        <dbReference type="Proteomes" id="UP000663829"/>
    </source>
</evidence>
<dbReference type="Gene3D" id="3.90.226.10">
    <property type="entry name" value="2-enoyl-CoA Hydratase, Chain A, domain 1"/>
    <property type="match status" value="1"/>
</dbReference>
<dbReference type="InterPro" id="IPR004299">
    <property type="entry name" value="MBOAT_fam"/>
</dbReference>
<dbReference type="PANTHER" id="PTHR13906:SF4">
    <property type="entry name" value="LYSOPHOSPHOLIPID ACYLTRANSFERASE 6"/>
    <property type="match status" value="1"/>
</dbReference>
<dbReference type="Pfam" id="PF03062">
    <property type="entry name" value="MBOAT"/>
    <property type="match status" value="1"/>
</dbReference>
<evidence type="ECO:0000313" key="8">
    <source>
        <dbReference type="EMBL" id="CAF0911256.1"/>
    </source>
</evidence>
<proteinExistence type="predicted"/>
<sequence length="1362" mass="158616">MDHYEEDSLRTYKGSHIFKYFSKFTGLPLDQFNFILAQTLALIIAICFRRYLPPKPENVLKRHLLGALIGIAIGQFCFGQQIWHLIVQSCVSYLMLFMLKPKYSYLVVFVFCILYLSFIHIHRLIFDYGNYTLDISGPLMINTQKLTALAFAFYDGHRSTKRKTQDNIEETVLNDDQKRHMIKNIPHPIEFLSYIFYFHGICVGPLCFYKDFIDYIEGRNILILPTNQDIVRDANSASSTNDDQQLTSSYRSLPIEQRQPSTLWPVSTKILQALFWAFILMKFSPHNPVDYNISNKMVNSPFLKRVQYLWFSSFCSRAKYYFAWIYGEAINNAAGLGLNGYDEKTKQPKWNLLTNIIPYKLELATSIKVTFDVWNMQTALWLRRICYDRLKKGRTLFVFILSAFWHGFYPGYYFTFVLAALGTYAGRGIRREIRPYFQKDPVTKVIYSILTWIGTHILQEFIVIPFVLLEVQKYCLKMKNKKLKKIKFDFDVNSDTRNKQQNKLIKVNLKQPKSILNVSNKSSSSSIITKKQYKKSKFDFIKKLYFSHWKKKKKKKETSIIKTNNDGKEEQCIKHFPPKIEELEYEFMERLKLMHYQWEQNSDKNFISSHMYQRKQQFLPDSPQTFDEILKQNIDECHSYRDKLTNLRNLLKLTRNKQLLTTQSAIALNNDQRKLMNYIHRTLSSKDIDSVYQPIMFNNNKHRIQLYKKTATVQLNSSQSDTFQSLSTTSTQFHQLVHRPLQSFSQIVDIVTHTYYDQQHVDSQCRKLISLRSDINTQQNCTKFVLLTSSTIINVDEKNNNSNKSENRALCNNDEEMKYLTIKSKSYLTKTDSKMKKLLYLNENSLVKVISHDSKYNQNPAILNMHSCYSLSNKSLTDYLSSNVDELKNVYSQYKRPLEKCYSTPLPIDVQNACLKREQQNSNLIQSAMNIKRKYSMNNNFTLLIPTIEKCMSEISVCVEEEKNNINSNSSSNNDKQKPIPMKIYGTTEKLFQHWNMAKMPLTKKLPPLWNRVWRQHLHRSGSKEFLLEYDESMNNNKYVIDEQKYIEQERPVRSYIALAMLAFLLIPPFGFIALILSIWSLYGHQDRHLSRKFGRFEIHRHPSNEQICRIKLNNPKQRNVLSLEMIETLIEAIETNYKQSRVLILTAGDQKVFSSGHNLKELLTLGKTNECDKVFNRCTQLMLKVKQLPIPVIAEVYGLAAAAGCQLVASCDIVVAGDNAQFSTPGVKLGLFCITPAVAVRETIKNPKLSSLMLYTGENIDAKEAYLHGLVSRVVGENDLERETNKIAEQICQHSRSVIGIGKKYLILDDNMEGNDLVETYRLATKGMLENLQLKDTQTGLQCFADKKHPQWSHTDEKVLS</sequence>
<feature type="transmembrane region" description="Helical" evidence="7">
    <location>
        <begin position="1056"/>
        <end position="1083"/>
    </location>
</feature>
<dbReference type="InterPro" id="IPR014748">
    <property type="entry name" value="Enoyl-CoA_hydra_C"/>
</dbReference>
<evidence type="ECO:0000256" key="4">
    <source>
        <dbReference type="ARBA" id="ARBA00022989"/>
    </source>
</evidence>
<protein>
    <submittedName>
        <fullName evidence="8">Uncharacterized protein</fullName>
    </submittedName>
</protein>
<name>A0A814ADP9_9BILA</name>
<keyword evidence="6" id="KW-0012">Acyltransferase</keyword>
<dbReference type="EMBL" id="CAJOBC010001673">
    <property type="protein sequence ID" value="CAF3692311.1"/>
    <property type="molecule type" value="Genomic_DNA"/>
</dbReference>
<comment type="caution">
    <text evidence="8">The sequence shown here is derived from an EMBL/GenBank/DDBJ whole genome shotgun (WGS) entry which is preliminary data.</text>
</comment>
<dbReference type="GO" id="GO:0016746">
    <property type="term" value="F:acyltransferase activity"/>
    <property type="evidence" value="ECO:0007669"/>
    <property type="project" value="UniProtKB-KW"/>
</dbReference>
<feature type="transmembrane region" description="Helical" evidence="7">
    <location>
        <begin position="396"/>
        <end position="425"/>
    </location>
</feature>
<feature type="transmembrane region" description="Helical" evidence="7">
    <location>
        <begin position="64"/>
        <end position="83"/>
    </location>
</feature>
<evidence type="ECO:0000313" key="9">
    <source>
        <dbReference type="EMBL" id="CAF3692311.1"/>
    </source>
</evidence>
<keyword evidence="4 7" id="KW-1133">Transmembrane helix</keyword>
<feature type="transmembrane region" description="Helical" evidence="7">
    <location>
        <begin position="32"/>
        <end position="52"/>
    </location>
</feature>
<reference evidence="8" key="1">
    <citation type="submission" date="2021-02" db="EMBL/GenBank/DDBJ databases">
        <authorList>
            <person name="Nowell W R."/>
        </authorList>
    </citation>
    <scope>NUCLEOTIDE SEQUENCE</scope>
</reference>
<dbReference type="PANTHER" id="PTHR13906">
    <property type="entry name" value="PORCUPINE"/>
    <property type="match status" value="1"/>
</dbReference>
<dbReference type="Gene3D" id="1.10.12.10">
    <property type="entry name" value="Lyase 2-enoyl-coa Hydratase, Chain A, domain 2"/>
    <property type="match status" value="1"/>
</dbReference>
<dbReference type="OrthoDB" id="2139957at2759"/>
<feature type="transmembrane region" description="Helical" evidence="7">
    <location>
        <begin position="103"/>
        <end position="121"/>
    </location>
</feature>
<organism evidence="8 10">
    <name type="scientific">Didymodactylos carnosus</name>
    <dbReference type="NCBI Taxonomy" id="1234261"/>
    <lineage>
        <taxon>Eukaryota</taxon>
        <taxon>Metazoa</taxon>
        <taxon>Spiralia</taxon>
        <taxon>Gnathifera</taxon>
        <taxon>Rotifera</taxon>
        <taxon>Eurotatoria</taxon>
        <taxon>Bdelloidea</taxon>
        <taxon>Philodinida</taxon>
        <taxon>Philodinidae</taxon>
        <taxon>Didymodactylos</taxon>
    </lineage>
</organism>
<evidence type="ECO:0000256" key="6">
    <source>
        <dbReference type="ARBA" id="ARBA00023315"/>
    </source>
</evidence>
<dbReference type="InterPro" id="IPR001753">
    <property type="entry name" value="Enoyl-CoA_hydra/iso"/>
</dbReference>
<dbReference type="InterPro" id="IPR029045">
    <property type="entry name" value="ClpP/crotonase-like_dom_sf"/>
</dbReference>
<evidence type="ECO:0000256" key="3">
    <source>
        <dbReference type="ARBA" id="ARBA00022692"/>
    </source>
</evidence>
<dbReference type="GO" id="GO:0016020">
    <property type="term" value="C:membrane"/>
    <property type="evidence" value="ECO:0007669"/>
    <property type="project" value="UniProtKB-SubCell"/>
</dbReference>